<comment type="caution">
    <text evidence="2">The sequence shown here is derived from an EMBL/GenBank/DDBJ whole genome shotgun (WGS) entry which is preliminary data.</text>
</comment>
<dbReference type="AlphaFoldDB" id="J9EEQ0"/>
<keyword evidence="1" id="KW-1133">Transmembrane helix</keyword>
<feature type="non-terminal residue" evidence="2">
    <location>
        <position position="1"/>
    </location>
</feature>
<dbReference type="EMBL" id="ADBV01013183">
    <property type="protein sequence ID" value="EJW73919.1"/>
    <property type="molecule type" value="Genomic_DNA"/>
</dbReference>
<evidence type="ECO:0000313" key="3">
    <source>
        <dbReference type="Proteomes" id="UP000004810"/>
    </source>
</evidence>
<organism evidence="2 3">
    <name type="scientific">Wuchereria bancrofti</name>
    <dbReference type="NCBI Taxonomy" id="6293"/>
    <lineage>
        <taxon>Eukaryota</taxon>
        <taxon>Metazoa</taxon>
        <taxon>Ecdysozoa</taxon>
        <taxon>Nematoda</taxon>
        <taxon>Chromadorea</taxon>
        <taxon>Rhabditida</taxon>
        <taxon>Spirurina</taxon>
        <taxon>Spiruromorpha</taxon>
        <taxon>Filarioidea</taxon>
        <taxon>Onchocercidae</taxon>
        <taxon>Wuchereria</taxon>
    </lineage>
</organism>
<name>J9EEQ0_WUCBA</name>
<proteinExistence type="predicted"/>
<keyword evidence="1" id="KW-0812">Transmembrane</keyword>
<feature type="transmembrane region" description="Helical" evidence="1">
    <location>
        <begin position="32"/>
        <end position="51"/>
    </location>
</feature>
<dbReference type="Proteomes" id="UP000004810">
    <property type="component" value="Unassembled WGS sequence"/>
</dbReference>
<reference evidence="3" key="1">
    <citation type="submission" date="2012-08" db="EMBL/GenBank/DDBJ databases">
        <title>The Genome Sequence of Wuchereria bancrofti.</title>
        <authorList>
            <person name="Nutman T.B."/>
            <person name="Fink D.L."/>
            <person name="Russ C."/>
            <person name="Young S."/>
            <person name="Zeng Q."/>
            <person name="Koehrsen M."/>
            <person name="Alvarado L."/>
            <person name="Berlin A."/>
            <person name="Chapman S.B."/>
            <person name="Chen Z."/>
            <person name="Freedman E."/>
            <person name="Gellesch M."/>
            <person name="Goldberg J."/>
            <person name="Griggs A."/>
            <person name="Gujja S."/>
            <person name="Heilman E.R."/>
            <person name="Heiman D."/>
            <person name="Hepburn T."/>
            <person name="Howarth C."/>
            <person name="Jen D."/>
            <person name="Larson L."/>
            <person name="Lewis B."/>
            <person name="Mehta T."/>
            <person name="Park D."/>
            <person name="Pearson M."/>
            <person name="Roberts A."/>
            <person name="Saif S."/>
            <person name="Shea T."/>
            <person name="Shenoy N."/>
            <person name="Sisk P."/>
            <person name="Stolte C."/>
            <person name="Sykes S."/>
            <person name="Walk T."/>
            <person name="White J."/>
            <person name="Yandava C."/>
            <person name="Haas B."/>
            <person name="Henn M.R."/>
            <person name="Nusbaum C."/>
            <person name="Birren B."/>
        </authorList>
    </citation>
    <scope>NUCLEOTIDE SEQUENCE [LARGE SCALE GENOMIC DNA]</scope>
    <source>
        <strain evidence="3">NA</strain>
    </source>
</reference>
<feature type="transmembrane region" description="Helical" evidence="1">
    <location>
        <begin position="63"/>
        <end position="86"/>
    </location>
</feature>
<accession>J9EEQ0</accession>
<protein>
    <submittedName>
        <fullName evidence="2">Uncharacterized protein</fullName>
    </submittedName>
</protein>
<gene>
    <name evidence="2" type="ORF">WUBG_15176</name>
</gene>
<sequence length="104" mass="11733">IAKSLSLTPANLLKKVIETQQEGITRVSRDRFIFLTLVVILVGLFLATFFAEQQMLIVKTLARTFRFLLTLLIGFCLWHGFIGLTLEYKALKASKASVSMLLNE</sequence>
<keyword evidence="1" id="KW-0472">Membrane</keyword>
<evidence type="ECO:0000256" key="1">
    <source>
        <dbReference type="SAM" id="Phobius"/>
    </source>
</evidence>
<evidence type="ECO:0000313" key="2">
    <source>
        <dbReference type="EMBL" id="EJW73919.1"/>
    </source>
</evidence>